<reference evidence="2" key="1">
    <citation type="submission" date="2022-01" db="EMBL/GenBank/DDBJ databases">
        <title>Genome Sequence Resource for Two Populations of Ditylenchus destructor, the Migratory Endoparasitic Phytonematode.</title>
        <authorList>
            <person name="Zhang H."/>
            <person name="Lin R."/>
            <person name="Xie B."/>
        </authorList>
    </citation>
    <scope>NUCLEOTIDE SEQUENCE</scope>
    <source>
        <strain evidence="2">BazhouSP</strain>
    </source>
</reference>
<evidence type="ECO:0000313" key="2">
    <source>
        <dbReference type="EMBL" id="KAI1717965.1"/>
    </source>
</evidence>
<keyword evidence="1" id="KW-0732">Signal</keyword>
<comment type="caution">
    <text evidence="2">The sequence shown here is derived from an EMBL/GenBank/DDBJ whole genome shotgun (WGS) entry which is preliminary data.</text>
</comment>
<accession>A0AAD4R8V1</accession>
<dbReference type="EMBL" id="JAKKPZ010000008">
    <property type="protein sequence ID" value="KAI1717965.1"/>
    <property type="molecule type" value="Genomic_DNA"/>
</dbReference>
<dbReference type="AlphaFoldDB" id="A0AAD4R8V1"/>
<dbReference type="Proteomes" id="UP001201812">
    <property type="component" value="Unassembled WGS sequence"/>
</dbReference>
<keyword evidence="3" id="KW-1185">Reference proteome</keyword>
<feature type="signal peptide" evidence="1">
    <location>
        <begin position="1"/>
        <end position="17"/>
    </location>
</feature>
<gene>
    <name evidence="2" type="ORF">DdX_06374</name>
</gene>
<evidence type="ECO:0000256" key="1">
    <source>
        <dbReference type="SAM" id="SignalP"/>
    </source>
</evidence>
<name>A0AAD4R8V1_9BILA</name>
<evidence type="ECO:0000313" key="3">
    <source>
        <dbReference type="Proteomes" id="UP001201812"/>
    </source>
</evidence>
<feature type="chain" id="PRO_5042261068" evidence="1">
    <location>
        <begin position="18"/>
        <end position="446"/>
    </location>
</feature>
<organism evidence="2 3">
    <name type="scientific">Ditylenchus destructor</name>
    <dbReference type="NCBI Taxonomy" id="166010"/>
    <lineage>
        <taxon>Eukaryota</taxon>
        <taxon>Metazoa</taxon>
        <taxon>Ecdysozoa</taxon>
        <taxon>Nematoda</taxon>
        <taxon>Chromadorea</taxon>
        <taxon>Rhabditida</taxon>
        <taxon>Tylenchina</taxon>
        <taxon>Tylenchomorpha</taxon>
        <taxon>Sphaerularioidea</taxon>
        <taxon>Anguinidae</taxon>
        <taxon>Anguininae</taxon>
        <taxon>Ditylenchus</taxon>
    </lineage>
</organism>
<protein>
    <submittedName>
        <fullName evidence="2">Uncharacterized protein</fullName>
    </submittedName>
</protein>
<sequence length="446" mass="51793">MFVFGFLLLRLCATVLAGVIEVSPTDISGGEYFQCTNQLIYYRSRPDGEYYRLFNVHYTQDKLFYMENISGPIKSIAVDASKEITLIKYKARTARLYVKPPGAADPLPITRQRMKIRSLLKSFVKESYGVEFEKISSYGCANAAIEDSDTQWPSQKKLSQRYVICNDGHPYHHVDRQHYYKLHLFVPDIESQEIVPDYFFYKLRSDSQENDIAVQRRRWFILDYSLDVPTVKNMDNLSPDFISHAQCDEKDISTYEKMADERMPLMHKLNALMTTMSNGISLIGTHVQATYDPSKPQNYESKLFQAHDNYKNTIKNKISKDWITWMLEKYTGKQENKKDLEIENIVESFWTSHCISIVLGLYSKLRDQLNEQGLLDDYVIRKLDAKSSAKSPYKELKPLAQKLENIAAELETKFEKIMKIRRNNSENESNLPISDLPIPNLDNITL</sequence>
<proteinExistence type="predicted"/>